<dbReference type="PROSITE" id="PS51257">
    <property type="entry name" value="PROKAR_LIPOPROTEIN"/>
    <property type="match status" value="1"/>
</dbReference>
<proteinExistence type="inferred from homology"/>
<keyword evidence="3" id="KW-0472">Membrane</keyword>
<feature type="chain" id="PRO_5046191096" description="Type II/III secretion system secretin-like domain-containing protein" evidence="6">
    <location>
        <begin position="22"/>
        <end position="582"/>
    </location>
</feature>
<dbReference type="InterPro" id="IPR001775">
    <property type="entry name" value="GspD/PilQ"/>
</dbReference>
<gene>
    <name evidence="8" type="ORF">M0G41_04050</name>
</gene>
<comment type="similarity">
    <text evidence="4">Belongs to the bacterial secretin family.</text>
</comment>
<dbReference type="InterPro" id="IPR050810">
    <property type="entry name" value="Bact_Secretion_Sys_Channel"/>
</dbReference>
<dbReference type="PRINTS" id="PR00811">
    <property type="entry name" value="BCTERIALGSPD"/>
</dbReference>
<protein>
    <recommendedName>
        <fullName evidence="7">Type II/III secretion system secretin-like domain-containing protein</fullName>
    </recommendedName>
</protein>
<evidence type="ECO:0000256" key="6">
    <source>
        <dbReference type="SAM" id="SignalP"/>
    </source>
</evidence>
<evidence type="ECO:0000256" key="4">
    <source>
        <dbReference type="RuleBase" id="RU004003"/>
    </source>
</evidence>
<name>A0ABT0GE67_9GAMM</name>
<dbReference type="Pfam" id="PF00263">
    <property type="entry name" value="Secretin"/>
    <property type="match status" value="1"/>
</dbReference>
<feature type="signal peptide" evidence="6">
    <location>
        <begin position="1"/>
        <end position="21"/>
    </location>
</feature>
<organism evidence="8 9">
    <name type="scientific">Pseudomarimonas salicorniae</name>
    <dbReference type="NCBI Taxonomy" id="2933270"/>
    <lineage>
        <taxon>Bacteria</taxon>
        <taxon>Pseudomonadati</taxon>
        <taxon>Pseudomonadota</taxon>
        <taxon>Gammaproteobacteria</taxon>
        <taxon>Lysobacterales</taxon>
        <taxon>Lysobacteraceae</taxon>
        <taxon>Pseudomarimonas</taxon>
    </lineage>
</organism>
<feature type="domain" description="Type II/III secretion system secretin-like" evidence="7">
    <location>
        <begin position="360"/>
        <end position="550"/>
    </location>
</feature>
<comment type="subcellular location">
    <subcellularLocation>
        <location evidence="1">Membrane</location>
    </subcellularLocation>
</comment>
<dbReference type="InterPro" id="IPR004846">
    <property type="entry name" value="T2SS/T3SS_dom"/>
</dbReference>
<dbReference type="EMBL" id="JALNMH010000002">
    <property type="protein sequence ID" value="MCK7592838.1"/>
    <property type="molecule type" value="Genomic_DNA"/>
</dbReference>
<feature type="compositionally biased region" description="Low complexity" evidence="5">
    <location>
        <begin position="212"/>
        <end position="234"/>
    </location>
</feature>
<evidence type="ECO:0000313" key="8">
    <source>
        <dbReference type="EMBL" id="MCK7592838.1"/>
    </source>
</evidence>
<reference evidence="8" key="1">
    <citation type="submission" date="2022-04" db="EMBL/GenBank/DDBJ databases">
        <title>Lysobacter sp. CAU 1642 isolated from sea sand.</title>
        <authorList>
            <person name="Kim W."/>
        </authorList>
    </citation>
    <scope>NUCLEOTIDE SEQUENCE</scope>
    <source>
        <strain evidence="8">CAU 1642</strain>
    </source>
</reference>
<dbReference type="PANTHER" id="PTHR30332">
    <property type="entry name" value="PROBABLE GENERAL SECRETION PATHWAY PROTEIN D"/>
    <property type="match status" value="1"/>
</dbReference>
<evidence type="ECO:0000313" key="9">
    <source>
        <dbReference type="Proteomes" id="UP001431449"/>
    </source>
</evidence>
<dbReference type="PANTHER" id="PTHR30332:SF24">
    <property type="entry name" value="SECRETIN GSPD-RELATED"/>
    <property type="match status" value="1"/>
</dbReference>
<evidence type="ECO:0000256" key="5">
    <source>
        <dbReference type="SAM" id="MobiDB-lite"/>
    </source>
</evidence>
<sequence length="582" mass="62662">MLPRLRLALPLALLVAGCAHQPPQVSEGHLQGPLPSMPAADIPQPVQRSASLPPPRTLPPVETYNVVVNGVPAQELLFALARDARLNVDVHPAIQGTVSLNALDQTLPQILDRIARQVDMRYELSEDNLTVMPDSPYLQMYKIDYLNMSREAVSRVSIATQVAAPGGLGEAQGEVGNNSSTELSNTANNRFWESLITAVQDLLRETDRLIPETSSGGAAAPAASAAEGGAPTPAQAQPVRFREAASVIAHAETGMLAVRASSRQHAKVREFIDGLIDNAQRQVLIEATVVEVELGDGYQQGIDWNLLRQSNSRFRLSQGPSGGTQLPGGTPVDSDIPALGVLEHLGSIGSVDVALSIRLLEHFGRTRVLSSPKISVLNNQTALIKVVDNLVYFTLTIDSTPATDNTPPQITVQSTPSTVPVGFLMNVTPQIGDDDQVTLNLRPTISRLTRYVQDPGVALTLALARQSAASLPAISSLVPEIQTREMESIIKVRDGQTAVLGGLMRDQSERNSDAVPGASRLPVVGELFRYRNDRKSKSELVIFLRPTIIRDPSLQGDYRGLADRLPNERFFEGEAPVTGGRP</sequence>
<dbReference type="Proteomes" id="UP001431449">
    <property type="component" value="Unassembled WGS sequence"/>
</dbReference>
<accession>A0ABT0GE67</accession>
<evidence type="ECO:0000256" key="1">
    <source>
        <dbReference type="ARBA" id="ARBA00004370"/>
    </source>
</evidence>
<comment type="caution">
    <text evidence="8">The sequence shown here is derived from an EMBL/GenBank/DDBJ whole genome shotgun (WGS) entry which is preliminary data.</text>
</comment>
<keyword evidence="2 6" id="KW-0732">Signal</keyword>
<feature type="region of interest" description="Disordered" evidence="5">
    <location>
        <begin position="212"/>
        <end position="236"/>
    </location>
</feature>
<evidence type="ECO:0000259" key="7">
    <source>
        <dbReference type="Pfam" id="PF00263"/>
    </source>
</evidence>
<dbReference type="RefSeq" id="WP_248205609.1">
    <property type="nucleotide sequence ID" value="NZ_JALNMH010000002.1"/>
</dbReference>
<evidence type="ECO:0000256" key="3">
    <source>
        <dbReference type="ARBA" id="ARBA00023136"/>
    </source>
</evidence>
<feature type="region of interest" description="Disordered" evidence="5">
    <location>
        <begin position="24"/>
        <end position="55"/>
    </location>
</feature>
<evidence type="ECO:0000256" key="2">
    <source>
        <dbReference type="ARBA" id="ARBA00022729"/>
    </source>
</evidence>
<dbReference type="Gene3D" id="3.55.50.30">
    <property type="match status" value="1"/>
</dbReference>
<keyword evidence="9" id="KW-1185">Reference proteome</keyword>